<dbReference type="Proteomes" id="UP000184241">
    <property type="component" value="Unassembled WGS sequence"/>
</dbReference>
<reference evidence="1 2" key="1">
    <citation type="submission" date="2016-11" db="EMBL/GenBank/DDBJ databases">
        <authorList>
            <person name="Jaros S."/>
            <person name="Januszkiewicz K."/>
            <person name="Wedrychowicz H."/>
        </authorList>
    </citation>
    <scope>NUCLEOTIDE SEQUENCE [LARGE SCALE GENOMIC DNA]</scope>
    <source>
        <strain evidence="1 2">DSM 6191</strain>
    </source>
</reference>
<accession>A0A1M5Y057</accession>
<sequence>MTGGSINIPIDISTEATTISIIKNGKNIKNPIVNAVFNSLITKAGITTYSGTLSFVKSVVSIFYVSTKSSKSFGLVCFIINSLKGFDPASIACS</sequence>
<evidence type="ECO:0000313" key="2">
    <source>
        <dbReference type="Proteomes" id="UP000184241"/>
    </source>
</evidence>
<organism evidence="1 2">
    <name type="scientific">Clostridium intestinale DSM 6191</name>
    <dbReference type="NCBI Taxonomy" id="1121320"/>
    <lineage>
        <taxon>Bacteria</taxon>
        <taxon>Bacillati</taxon>
        <taxon>Bacillota</taxon>
        <taxon>Clostridia</taxon>
        <taxon>Eubacteriales</taxon>
        <taxon>Clostridiaceae</taxon>
        <taxon>Clostridium</taxon>
    </lineage>
</organism>
<proteinExistence type="predicted"/>
<dbReference type="EMBL" id="FQXU01000005">
    <property type="protein sequence ID" value="SHI05440.1"/>
    <property type="molecule type" value="Genomic_DNA"/>
</dbReference>
<dbReference type="AlphaFoldDB" id="A0A1M5Y057"/>
<gene>
    <name evidence="1" type="ORF">SAMN02745941_01761</name>
</gene>
<evidence type="ECO:0000313" key="1">
    <source>
        <dbReference type="EMBL" id="SHI05440.1"/>
    </source>
</evidence>
<name>A0A1M5Y057_9CLOT</name>
<protein>
    <submittedName>
        <fullName evidence="1">Uncharacterized protein</fullName>
    </submittedName>
</protein>